<feature type="chain" id="PRO_5043806953" evidence="10">
    <location>
        <begin position="24"/>
        <end position="1074"/>
    </location>
</feature>
<evidence type="ECO:0000256" key="6">
    <source>
        <dbReference type="ARBA" id="ARBA00023136"/>
    </source>
</evidence>
<evidence type="ECO:0000256" key="4">
    <source>
        <dbReference type="ARBA" id="ARBA00022692"/>
    </source>
</evidence>
<dbReference type="SUPFAM" id="SSF56935">
    <property type="entry name" value="Porins"/>
    <property type="match status" value="1"/>
</dbReference>
<name>A0AAU9CZM2_9BACT</name>
<organism evidence="13 14">
    <name type="scientific">Fulvitalea axinellae</name>
    <dbReference type="NCBI Taxonomy" id="1182444"/>
    <lineage>
        <taxon>Bacteria</taxon>
        <taxon>Pseudomonadati</taxon>
        <taxon>Bacteroidota</taxon>
        <taxon>Cytophagia</taxon>
        <taxon>Cytophagales</taxon>
        <taxon>Persicobacteraceae</taxon>
        <taxon>Fulvitalea</taxon>
    </lineage>
</organism>
<evidence type="ECO:0000259" key="11">
    <source>
        <dbReference type="Pfam" id="PF00593"/>
    </source>
</evidence>
<dbReference type="AlphaFoldDB" id="A0AAU9CZM2"/>
<dbReference type="EMBL" id="AP025316">
    <property type="protein sequence ID" value="BDD11964.1"/>
    <property type="molecule type" value="Genomic_DNA"/>
</dbReference>
<dbReference type="InterPro" id="IPR008969">
    <property type="entry name" value="CarboxyPept-like_regulatory"/>
</dbReference>
<keyword evidence="7 8" id="KW-0998">Cell outer membrane</keyword>
<evidence type="ECO:0000256" key="5">
    <source>
        <dbReference type="ARBA" id="ARBA00023077"/>
    </source>
</evidence>
<protein>
    <submittedName>
        <fullName evidence="13">SusC/RagA family TonB-linked outer membrane protein</fullName>
    </submittedName>
</protein>
<comment type="similarity">
    <text evidence="8 9">Belongs to the TonB-dependent receptor family.</text>
</comment>
<geneLocation type="plasmid" evidence="13 14">
    <name>pFA2</name>
</geneLocation>
<dbReference type="Gene3D" id="2.170.130.10">
    <property type="entry name" value="TonB-dependent receptor, plug domain"/>
    <property type="match status" value="1"/>
</dbReference>
<evidence type="ECO:0000256" key="3">
    <source>
        <dbReference type="ARBA" id="ARBA00022452"/>
    </source>
</evidence>
<dbReference type="GO" id="GO:0009279">
    <property type="term" value="C:cell outer membrane"/>
    <property type="evidence" value="ECO:0007669"/>
    <property type="project" value="UniProtKB-SubCell"/>
</dbReference>
<evidence type="ECO:0000256" key="2">
    <source>
        <dbReference type="ARBA" id="ARBA00022448"/>
    </source>
</evidence>
<dbReference type="Pfam" id="PF00593">
    <property type="entry name" value="TonB_dep_Rec_b-barrel"/>
    <property type="match status" value="1"/>
</dbReference>
<dbReference type="RefSeq" id="WP_338395117.1">
    <property type="nucleotide sequence ID" value="NZ_AP025316.1"/>
</dbReference>
<dbReference type="InterPro" id="IPR023996">
    <property type="entry name" value="TonB-dep_OMP_SusC/RagA"/>
</dbReference>
<feature type="domain" description="TonB-dependent receptor-like beta-barrel" evidence="11">
    <location>
        <begin position="437"/>
        <end position="860"/>
    </location>
</feature>
<feature type="signal peptide" evidence="10">
    <location>
        <begin position="1"/>
        <end position="23"/>
    </location>
</feature>
<evidence type="ECO:0000256" key="9">
    <source>
        <dbReference type="RuleBase" id="RU003357"/>
    </source>
</evidence>
<reference evidence="13 14" key="1">
    <citation type="submission" date="2021-12" db="EMBL/GenBank/DDBJ databases">
        <title>Genome sequencing of bacteria with rrn-lacking chromosome and rrn-plasmid.</title>
        <authorList>
            <person name="Anda M."/>
            <person name="Iwasaki W."/>
        </authorList>
    </citation>
    <scope>NUCLEOTIDE SEQUENCE [LARGE SCALE GENOMIC DNA]</scope>
    <source>
        <strain evidence="13 14">DSM 100852</strain>
        <plasmid evidence="13 14">pFA2</plasmid>
    </source>
</reference>
<keyword evidence="4 8" id="KW-0812">Transmembrane</keyword>
<evidence type="ECO:0000259" key="12">
    <source>
        <dbReference type="Pfam" id="PF07715"/>
    </source>
</evidence>
<gene>
    <name evidence="13" type="ORF">FUAX_43960</name>
</gene>
<accession>A0AAU9CZM2</accession>
<sequence>MKRYLFLLTLFLTGHIFWNQAWAQDGGRLVQGTLRDAETGETLIGVTVIEVGENDRSVQGQVTDLNGFFMMKVKSSASKLKFSYIGYKTVTLPIDKDKFEVRLEEDISKLETVEVTGERYSSDGFIAVRDRVSVSKKVDIKDLDAIMAPSVDEMLQGRISNVDISAVSGDPGSGMRIRIRGTSTITGNAEPMIVVDGVPFRAEIPSDFDFTVADDQGYGALLAIAPSDIASIEILKDAASAAIWGSNAANGVIMITTKRGRKARPTLSYNFNYGITDQPDPIPTLSGVNYTTLQKEAAFNVNGNMKFGNNFKELNYDPTWSEYHNYAQETDWLGAITRTGLKSEHNLSLSGGGDKARYRLGVGYLDDGGTTKNTGFKRVSARANLDYEVTTKLKISTDFSYVRSDRDMTYDSEKNNTPNERDIAYRKMPNESIWEYDEEGNRTGKYFTPDPFTTYQGLYNPVAQINDAWKNKTENRLGTNFRLRYNILTSLYFEGTLSFSAYSQKLTDFLPKSATGRDWTFSGVNKGSELDKEIYDVQTFSKLIYTPQIGDKHELLVMGQWQTSEFRDAGYASSVSNTPSGLLTDPSGAGRLSGVSNYTGRGRGLGGLTQFSYKYDDRYITQAGFRLDASSKFGSDNRWGAFPFASLGWRVTSEPFLRDKAQWINEFKIRGSFGVNGGEPRDAFLHYSRYKAGDNYLGRGGIFPANTKITNLQWSRTTQYNIGYDFHAFENRLNITMDFYKKRTTDMIFNGLAIPTASGFTSTTQNWGALTNKGVELAIDGTVYKRKDLKVDLMFNIAKNINVIESLPENATLKKGDVYKNGEYATSLVLGDPLGSFYGYRYKGVYKTDEDAVARDKNGEVIPDLSTGKPKKMIMGKSNYIFRGGDAMYEDVNKDGVIDELDVVYLGNSEPDVTGGFSVRVFYKGLSLSSFFNYRIGQDVINSARMGLENMYTRDNQAASVMRRWRGPGDDTDIPRAMYNAGYNWLGSDRFVEKASFLRWQNVTLTYTLDRKLLKRIGVTSMRFNVTAYNLMVFTDYTGQDPEVGRGGDPAAPIYDNARTPRGRSVRMGVNVTF</sequence>
<keyword evidence="14" id="KW-1185">Reference proteome</keyword>
<dbReference type="Proteomes" id="UP001348817">
    <property type="component" value="Plasmid pFA2"/>
</dbReference>
<dbReference type="KEGG" id="fax:FUAX_43960"/>
<evidence type="ECO:0000313" key="14">
    <source>
        <dbReference type="Proteomes" id="UP001348817"/>
    </source>
</evidence>
<keyword evidence="2 8" id="KW-0813">Transport</keyword>
<keyword evidence="6 8" id="KW-0472">Membrane</keyword>
<dbReference type="NCBIfam" id="TIGR04057">
    <property type="entry name" value="SusC_RagA_signa"/>
    <property type="match status" value="1"/>
</dbReference>
<dbReference type="InterPro" id="IPR039426">
    <property type="entry name" value="TonB-dep_rcpt-like"/>
</dbReference>
<evidence type="ECO:0000256" key="7">
    <source>
        <dbReference type="ARBA" id="ARBA00023237"/>
    </source>
</evidence>
<dbReference type="InterPro" id="IPR023997">
    <property type="entry name" value="TonB-dep_OMP_SusC/RagA_CS"/>
</dbReference>
<proteinExistence type="inferred from homology"/>
<dbReference type="InterPro" id="IPR000531">
    <property type="entry name" value="Beta-barrel_TonB"/>
</dbReference>
<dbReference type="SUPFAM" id="SSF49464">
    <property type="entry name" value="Carboxypeptidase regulatory domain-like"/>
    <property type="match status" value="1"/>
</dbReference>
<keyword evidence="3 8" id="KW-1134">Transmembrane beta strand</keyword>
<dbReference type="NCBIfam" id="TIGR04056">
    <property type="entry name" value="OMP_RagA_SusC"/>
    <property type="match status" value="1"/>
</dbReference>
<keyword evidence="5 9" id="KW-0798">TonB box</keyword>
<dbReference type="Pfam" id="PF13715">
    <property type="entry name" value="CarbopepD_reg_2"/>
    <property type="match status" value="1"/>
</dbReference>
<evidence type="ECO:0000256" key="8">
    <source>
        <dbReference type="PROSITE-ProRule" id="PRU01360"/>
    </source>
</evidence>
<dbReference type="InterPro" id="IPR036942">
    <property type="entry name" value="Beta-barrel_TonB_sf"/>
</dbReference>
<dbReference type="InterPro" id="IPR012910">
    <property type="entry name" value="Plug_dom"/>
</dbReference>
<feature type="domain" description="TonB-dependent receptor plug" evidence="12">
    <location>
        <begin position="136"/>
        <end position="252"/>
    </location>
</feature>
<dbReference type="Gene3D" id="2.40.170.20">
    <property type="entry name" value="TonB-dependent receptor, beta-barrel domain"/>
    <property type="match status" value="1"/>
</dbReference>
<evidence type="ECO:0000256" key="10">
    <source>
        <dbReference type="SAM" id="SignalP"/>
    </source>
</evidence>
<keyword evidence="13" id="KW-0614">Plasmid</keyword>
<dbReference type="InterPro" id="IPR037066">
    <property type="entry name" value="Plug_dom_sf"/>
</dbReference>
<keyword evidence="10" id="KW-0732">Signal</keyword>
<dbReference type="PROSITE" id="PS52016">
    <property type="entry name" value="TONB_DEPENDENT_REC_3"/>
    <property type="match status" value="1"/>
</dbReference>
<comment type="subcellular location">
    <subcellularLocation>
        <location evidence="1 8">Cell outer membrane</location>
        <topology evidence="1 8">Multi-pass membrane protein</topology>
    </subcellularLocation>
</comment>
<evidence type="ECO:0000256" key="1">
    <source>
        <dbReference type="ARBA" id="ARBA00004571"/>
    </source>
</evidence>
<dbReference type="Pfam" id="PF07715">
    <property type="entry name" value="Plug"/>
    <property type="match status" value="1"/>
</dbReference>
<evidence type="ECO:0000313" key="13">
    <source>
        <dbReference type="EMBL" id="BDD11964.1"/>
    </source>
</evidence>